<name>A0ABX9ARI9_9ENTR</name>
<dbReference type="Proteomes" id="UP000825886">
    <property type="component" value="Chromosome"/>
</dbReference>
<dbReference type="PROSITE" id="PS51186">
    <property type="entry name" value="GNAT"/>
    <property type="match status" value="1"/>
</dbReference>
<gene>
    <name evidence="2" type="ORF">K6K13_11245</name>
</gene>
<keyword evidence="3" id="KW-1185">Reference proteome</keyword>
<proteinExistence type="predicted"/>
<protein>
    <recommendedName>
        <fullName evidence="1">N-acetyltransferase domain-containing protein</fullName>
    </recommendedName>
</protein>
<dbReference type="Gene3D" id="3.40.630.30">
    <property type="match status" value="1"/>
</dbReference>
<dbReference type="SUPFAM" id="SSF55729">
    <property type="entry name" value="Acyl-CoA N-acyltransferases (Nat)"/>
    <property type="match status" value="1"/>
</dbReference>
<organism evidence="2 3">
    <name type="scientific">Symbiopectobacterium purcellii</name>
    <dbReference type="NCBI Taxonomy" id="2871826"/>
    <lineage>
        <taxon>Bacteria</taxon>
        <taxon>Pseudomonadati</taxon>
        <taxon>Pseudomonadota</taxon>
        <taxon>Gammaproteobacteria</taxon>
        <taxon>Enterobacterales</taxon>
        <taxon>Enterobacteriaceae</taxon>
    </lineage>
</organism>
<sequence>MNFYPDPPENDLKSVQEILAEENENNQHNVGIEDIWMDFPGTYYAAKNDVGKVVAAAAVASHDELYKLYVIPEARKNGIAEDFVLHLIGQIAEPDGDGLFVEMTNKSLPFWDRTIKKHELRFKIYEGQPKIELWLK</sequence>
<dbReference type="RefSeq" id="WP_222160850.1">
    <property type="nucleotide sequence ID" value="NZ_CP081864.1"/>
</dbReference>
<feature type="domain" description="N-acetyltransferase" evidence="1">
    <location>
        <begin position="1"/>
        <end position="136"/>
    </location>
</feature>
<evidence type="ECO:0000313" key="3">
    <source>
        <dbReference type="Proteomes" id="UP000825886"/>
    </source>
</evidence>
<evidence type="ECO:0000313" key="2">
    <source>
        <dbReference type="EMBL" id="QZN97819.1"/>
    </source>
</evidence>
<dbReference type="InterPro" id="IPR000182">
    <property type="entry name" value="GNAT_dom"/>
</dbReference>
<dbReference type="InterPro" id="IPR016181">
    <property type="entry name" value="Acyl_CoA_acyltransferase"/>
</dbReference>
<dbReference type="EMBL" id="CP081864">
    <property type="protein sequence ID" value="QZN97819.1"/>
    <property type="molecule type" value="Genomic_DNA"/>
</dbReference>
<reference evidence="2 3" key="1">
    <citation type="submission" date="2021-08" db="EMBL/GenBank/DDBJ databases">
        <title>Culture and genomic analysis of Symbiopectobacterium purcellii sp. nov. gen. nov., isolated from the leafhopper Empoasca decipiens.</title>
        <authorList>
            <person name="Nadal-Jimenez P."/>
            <person name="Siozios S."/>
            <person name="Halliday N."/>
            <person name="Camara M."/>
            <person name="Hurst G.D.D."/>
        </authorList>
    </citation>
    <scope>NUCLEOTIDE SEQUENCE [LARGE SCALE GENOMIC DNA]</scope>
    <source>
        <strain evidence="2 3">SyEd1</strain>
    </source>
</reference>
<evidence type="ECO:0000259" key="1">
    <source>
        <dbReference type="PROSITE" id="PS51186"/>
    </source>
</evidence>
<accession>A0ABX9ARI9</accession>
<dbReference type="Pfam" id="PF00583">
    <property type="entry name" value="Acetyltransf_1"/>
    <property type="match status" value="1"/>
</dbReference>